<dbReference type="InterPro" id="IPR006175">
    <property type="entry name" value="YjgF/YER057c/UK114"/>
</dbReference>
<gene>
    <name evidence="1" type="ORF">O4H49_07390</name>
</gene>
<dbReference type="InterPro" id="IPR035959">
    <property type="entry name" value="RutC-like_sf"/>
</dbReference>
<protein>
    <submittedName>
        <fullName evidence="1">RidA family protein</fullName>
    </submittedName>
</protein>
<dbReference type="PANTHER" id="PTHR43857">
    <property type="entry name" value="BLR7761 PROTEIN"/>
    <property type="match status" value="1"/>
</dbReference>
<dbReference type="Proteomes" id="UP001069802">
    <property type="component" value="Unassembled WGS sequence"/>
</dbReference>
<proteinExistence type="predicted"/>
<dbReference type="SUPFAM" id="SSF55298">
    <property type="entry name" value="YjgF-like"/>
    <property type="match status" value="1"/>
</dbReference>
<dbReference type="CDD" id="cd06154">
    <property type="entry name" value="YjgF_YER057c_UK114_like_6"/>
    <property type="match status" value="1"/>
</dbReference>
<dbReference type="Pfam" id="PF01042">
    <property type="entry name" value="Ribonuc_L-PSP"/>
    <property type="match status" value="1"/>
</dbReference>
<dbReference type="Gene3D" id="3.30.1330.40">
    <property type="entry name" value="RutC-like"/>
    <property type="match status" value="1"/>
</dbReference>
<organism evidence="1 2">
    <name type="scientific">Kiloniella laminariae</name>
    <dbReference type="NCBI Taxonomy" id="454162"/>
    <lineage>
        <taxon>Bacteria</taxon>
        <taxon>Pseudomonadati</taxon>
        <taxon>Pseudomonadota</taxon>
        <taxon>Alphaproteobacteria</taxon>
        <taxon>Rhodospirillales</taxon>
        <taxon>Kiloniellaceae</taxon>
        <taxon>Kiloniella</taxon>
    </lineage>
</organism>
<evidence type="ECO:0000313" key="1">
    <source>
        <dbReference type="EMBL" id="MCZ4280596.1"/>
    </source>
</evidence>
<name>A0ABT4LHM3_9PROT</name>
<reference evidence="1" key="1">
    <citation type="submission" date="2022-12" db="EMBL/GenBank/DDBJ databases">
        <title>Bacterial isolates from different developmental stages of Nematostella vectensis.</title>
        <authorList>
            <person name="Fraune S."/>
        </authorList>
    </citation>
    <scope>NUCLEOTIDE SEQUENCE</scope>
    <source>
        <strain evidence="1">G21630-S1</strain>
    </source>
</reference>
<comment type="caution">
    <text evidence="1">The sequence shown here is derived from an EMBL/GenBank/DDBJ whole genome shotgun (WGS) entry which is preliminary data.</text>
</comment>
<dbReference type="EMBL" id="JAPWGY010000002">
    <property type="protein sequence ID" value="MCZ4280596.1"/>
    <property type="molecule type" value="Genomic_DNA"/>
</dbReference>
<evidence type="ECO:0000313" key="2">
    <source>
        <dbReference type="Proteomes" id="UP001069802"/>
    </source>
</evidence>
<sequence>MPKISSMKLSLQLEINPMKRTLILNGNPMEEIVGFARAVRVGPYITIGGTAPVDKNGKTVGIGDAKRQAEQCFEIISDALNRAGSGWNDVVRTRIILTNIDDWKAVIDVRARFCKEAKPVDTIMQVTRFVNPEWLVEIEADAVVAEDGEA</sequence>
<dbReference type="RefSeq" id="WP_269422782.1">
    <property type="nucleotide sequence ID" value="NZ_JAPWGY010000002.1"/>
</dbReference>
<dbReference type="PANTHER" id="PTHR43857:SF1">
    <property type="entry name" value="YJGH FAMILY PROTEIN"/>
    <property type="match status" value="1"/>
</dbReference>
<accession>A0ABT4LHM3</accession>
<keyword evidence="2" id="KW-1185">Reference proteome</keyword>